<evidence type="ECO:0000313" key="3">
    <source>
        <dbReference type="EMBL" id="KAI1878961.1"/>
    </source>
</evidence>
<dbReference type="Pfam" id="PF25545">
    <property type="entry name" value="DUF7924"/>
    <property type="match status" value="1"/>
</dbReference>
<organism evidence="3 4">
    <name type="scientific">Neoarthrinium moseri</name>
    <dbReference type="NCBI Taxonomy" id="1658444"/>
    <lineage>
        <taxon>Eukaryota</taxon>
        <taxon>Fungi</taxon>
        <taxon>Dikarya</taxon>
        <taxon>Ascomycota</taxon>
        <taxon>Pezizomycotina</taxon>
        <taxon>Sordariomycetes</taxon>
        <taxon>Xylariomycetidae</taxon>
        <taxon>Amphisphaeriales</taxon>
        <taxon>Apiosporaceae</taxon>
        <taxon>Neoarthrinium</taxon>
    </lineage>
</organism>
<gene>
    <name evidence="3" type="ORF">JX265_003138</name>
</gene>
<accession>A0A9P9WTB8</accession>
<dbReference type="InterPro" id="IPR057684">
    <property type="entry name" value="DUF7924"/>
</dbReference>
<name>A0A9P9WTB8_9PEZI</name>
<feature type="domain" description="DUF7924" evidence="2">
    <location>
        <begin position="128"/>
        <end position="255"/>
    </location>
</feature>
<keyword evidence="4" id="KW-1185">Reference proteome</keyword>
<feature type="region of interest" description="Disordered" evidence="1">
    <location>
        <begin position="340"/>
        <end position="370"/>
    </location>
</feature>
<evidence type="ECO:0000259" key="2">
    <source>
        <dbReference type="Pfam" id="PF25545"/>
    </source>
</evidence>
<protein>
    <recommendedName>
        <fullName evidence="2">DUF7924 domain-containing protein</fullName>
    </recommendedName>
</protein>
<dbReference type="EMBL" id="JAFIMR010000005">
    <property type="protein sequence ID" value="KAI1878961.1"/>
    <property type="molecule type" value="Genomic_DNA"/>
</dbReference>
<evidence type="ECO:0000256" key="1">
    <source>
        <dbReference type="SAM" id="MobiDB-lite"/>
    </source>
</evidence>
<dbReference type="Proteomes" id="UP000829685">
    <property type="component" value="Unassembled WGS sequence"/>
</dbReference>
<sequence length="370" mass="41784">MPIRPTPDPKTDGFKLTFGISEDIAIPFKDTKGLQTVIKSFLRRAEKAPSGENSYEAIEDLSNGINKWRSTVQLATVTNLDFRSDLEHCRLSNEAVFQRTILMSIIDRWRLADMFDYNCEGHWSLQGKHFPLPSTQGPKDKVTGPKPDLAIFFNFESLIGSDPQSNSAPIPLDLKGCLRPDTSFHRCFPFVFIEAKKGFHDLTTALYANMHSASQALLNIHAWMERIGDTDTFFEDVRLFSVAINADTAIVRTHRAKPLDGEGLVYLFDELCVLKDYRRDDICVLIRNILVKYGATTLRQILKDTFDQVSSQYREELQQDNERLKRKNAVARGAITKKARITQSTGRITSQPPMDPSSSFGASRISLGDD</sequence>
<feature type="compositionally biased region" description="Polar residues" evidence="1">
    <location>
        <begin position="341"/>
        <end position="361"/>
    </location>
</feature>
<dbReference type="AlphaFoldDB" id="A0A9P9WTB8"/>
<evidence type="ECO:0000313" key="4">
    <source>
        <dbReference type="Proteomes" id="UP000829685"/>
    </source>
</evidence>
<comment type="caution">
    <text evidence="3">The sequence shown here is derived from an EMBL/GenBank/DDBJ whole genome shotgun (WGS) entry which is preliminary data.</text>
</comment>
<reference evidence="3" key="1">
    <citation type="submission" date="2021-03" db="EMBL/GenBank/DDBJ databases">
        <title>Revisited historic fungal species revealed as producer of novel bioactive compounds through whole genome sequencing and comparative genomics.</title>
        <authorList>
            <person name="Vignolle G.A."/>
            <person name="Hochenegger N."/>
            <person name="Mach R.L."/>
            <person name="Mach-Aigner A.R."/>
            <person name="Javad Rahimi M."/>
            <person name="Salim K.A."/>
            <person name="Chan C.M."/>
            <person name="Lim L.B.L."/>
            <person name="Cai F."/>
            <person name="Druzhinina I.S."/>
            <person name="U'Ren J.M."/>
            <person name="Derntl C."/>
        </authorList>
    </citation>
    <scope>NUCLEOTIDE SEQUENCE</scope>
    <source>
        <strain evidence="3">TUCIM 5799</strain>
    </source>
</reference>
<proteinExistence type="predicted"/>